<feature type="compositionally biased region" description="Basic and acidic residues" evidence="1">
    <location>
        <begin position="72"/>
        <end position="98"/>
    </location>
</feature>
<keyword evidence="2" id="KW-0732">Signal</keyword>
<accession>A0A4Q7VQN3</accession>
<dbReference type="AlphaFoldDB" id="A0A4Q7VQN3"/>
<evidence type="ECO:0000259" key="3">
    <source>
        <dbReference type="Pfam" id="PF05433"/>
    </source>
</evidence>
<dbReference type="OrthoDB" id="8690174at2"/>
<comment type="caution">
    <text evidence="4">The sequence shown here is derived from an EMBL/GenBank/DDBJ whole genome shotgun (WGS) entry which is preliminary data.</text>
</comment>
<feature type="region of interest" description="Disordered" evidence="1">
    <location>
        <begin position="72"/>
        <end position="104"/>
    </location>
</feature>
<keyword evidence="5" id="KW-1185">Reference proteome</keyword>
<feature type="signal peptide" evidence="2">
    <location>
        <begin position="1"/>
        <end position="20"/>
    </location>
</feature>
<sequence>MTSQMIKKVCLVALMGAVLAGCSTRHPNRDLGTVGGAALGGGAGYALSDGSPLATLGGAALGGLVGNQVFKDSDDRYDRGRRHYRDDRRRDRHYDRGDRRRWRD</sequence>
<evidence type="ECO:0000313" key="4">
    <source>
        <dbReference type="EMBL" id="RZT98614.1"/>
    </source>
</evidence>
<dbReference type="Pfam" id="PF05433">
    <property type="entry name" value="Rick_17kDa_Anti"/>
    <property type="match status" value="1"/>
</dbReference>
<evidence type="ECO:0000256" key="1">
    <source>
        <dbReference type="SAM" id="MobiDB-lite"/>
    </source>
</evidence>
<dbReference type="InterPro" id="IPR008816">
    <property type="entry name" value="Gly_zipper_2TM_dom"/>
</dbReference>
<dbReference type="EMBL" id="SHKO01000001">
    <property type="protein sequence ID" value="RZT98614.1"/>
    <property type="molecule type" value="Genomic_DNA"/>
</dbReference>
<name>A0A4Q7VQN3_9BURK</name>
<evidence type="ECO:0000256" key="2">
    <source>
        <dbReference type="SAM" id="SignalP"/>
    </source>
</evidence>
<dbReference type="Proteomes" id="UP000293398">
    <property type="component" value="Unassembled WGS sequence"/>
</dbReference>
<evidence type="ECO:0000313" key="5">
    <source>
        <dbReference type="Proteomes" id="UP000293398"/>
    </source>
</evidence>
<organism evidence="4 5">
    <name type="scientific">Advenella incenata</name>
    <dbReference type="NCBI Taxonomy" id="267800"/>
    <lineage>
        <taxon>Bacteria</taxon>
        <taxon>Pseudomonadati</taxon>
        <taxon>Pseudomonadota</taxon>
        <taxon>Betaproteobacteria</taxon>
        <taxon>Burkholderiales</taxon>
        <taxon>Alcaligenaceae</taxon>
    </lineage>
</organism>
<gene>
    <name evidence="4" type="ORF">EV681_0392</name>
</gene>
<dbReference type="RefSeq" id="WP_128393669.1">
    <property type="nucleotide sequence ID" value="NZ_SHKO01000001.1"/>
</dbReference>
<protein>
    <submittedName>
        <fullName evidence="4">Osmotically inducible lipoprotein OsmB</fullName>
    </submittedName>
</protein>
<feature type="domain" description="Glycine zipper 2TM" evidence="3">
    <location>
        <begin position="31"/>
        <end position="69"/>
    </location>
</feature>
<feature type="chain" id="PRO_5020643523" evidence="2">
    <location>
        <begin position="21"/>
        <end position="104"/>
    </location>
</feature>
<keyword evidence="4" id="KW-0449">Lipoprotein</keyword>
<reference evidence="4 5" key="1">
    <citation type="submission" date="2019-02" db="EMBL/GenBank/DDBJ databases">
        <title>Genomic Encyclopedia of Type Strains, Phase IV (KMG-IV): sequencing the most valuable type-strain genomes for metagenomic binning, comparative biology and taxonomic classification.</title>
        <authorList>
            <person name="Goeker M."/>
        </authorList>
    </citation>
    <scope>NUCLEOTIDE SEQUENCE [LARGE SCALE GENOMIC DNA]</scope>
    <source>
        <strain evidence="4 5">DSM 23814</strain>
    </source>
</reference>
<dbReference type="PROSITE" id="PS51257">
    <property type="entry name" value="PROKAR_LIPOPROTEIN"/>
    <property type="match status" value="1"/>
</dbReference>
<dbReference type="GO" id="GO:0019867">
    <property type="term" value="C:outer membrane"/>
    <property type="evidence" value="ECO:0007669"/>
    <property type="project" value="InterPro"/>
</dbReference>
<proteinExistence type="predicted"/>